<comment type="caution">
    <text evidence="1">The sequence shown here is derived from an EMBL/GenBank/DDBJ whole genome shotgun (WGS) entry which is preliminary data.</text>
</comment>
<sequence>MQNKKITNIKTLIENSHLSKILQKSTALNQLNERLTALFPTEFKGLFRVSNMENSTLILEVKSAMVRQALLFRQQELLNQIQQVKPELTELSFKINPSLAINKA</sequence>
<keyword evidence="2" id="KW-1185">Reference proteome</keyword>
<dbReference type="Proteomes" id="UP000295763">
    <property type="component" value="Unassembled WGS sequence"/>
</dbReference>
<gene>
    <name evidence="1" type="ORF">EDC44_10733</name>
</gene>
<proteinExistence type="predicted"/>
<evidence type="ECO:0000313" key="2">
    <source>
        <dbReference type="Proteomes" id="UP000295763"/>
    </source>
</evidence>
<dbReference type="EMBL" id="SLYB01000007">
    <property type="protein sequence ID" value="TCP95752.1"/>
    <property type="molecule type" value="Genomic_DNA"/>
</dbReference>
<dbReference type="OrthoDB" id="5683143at2"/>
<accession>A0A4R2TLL4</accession>
<dbReference type="Pfam" id="PF05258">
    <property type="entry name" value="DciA"/>
    <property type="match status" value="1"/>
</dbReference>
<dbReference type="InterPro" id="IPR007922">
    <property type="entry name" value="DciA-like"/>
</dbReference>
<reference evidence="1 2" key="1">
    <citation type="submission" date="2019-03" db="EMBL/GenBank/DDBJ databases">
        <title>Genomic Encyclopedia of Type Strains, Phase IV (KMG-IV): sequencing the most valuable type-strain genomes for metagenomic binning, comparative biology and taxonomic classification.</title>
        <authorList>
            <person name="Goeker M."/>
        </authorList>
    </citation>
    <scope>NUCLEOTIDE SEQUENCE [LARGE SCALE GENOMIC DNA]</scope>
    <source>
        <strain evidence="1 2">DSM 28404</strain>
    </source>
</reference>
<dbReference type="RefSeq" id="WP_131975874.1">
    <property type="nucleotide sequence ID" value="NZ_SLYB01000007.1"/>
</dbReference>
<name>A0A4R2TLL4_9PAST</name>
<evidence type="ECO:0000313" key="1">
    <source>
        <dbReference type="EMBL" id="TCP95752.1"/>
    </source>
</evidence>
<protein>
    <submittedName>
        <fullName evidence="1">Uncharacterized protein DUF721</fullName>
    </submittedName>
</protein>
<dbReference type="AlphaFoldDB" id="A0A4R2TLL4"/>
<organism evidence="1 2">
    <name type="scientific">Cricetibacter osteomyelitidis</name>
    <dbReference type="NCBI Taxonomy" id="1521931"/>
    <lineage>
        <taxon>Bacteria</taxon>
        <taxon>Pseudomonadati</taxon>
        <taxon>Pseudomonadota</taxon>
        <taxon>Gammaproteobacteria</taxon>
        <taxon>Pasteurellales</taxon>
        <taxon>Pasteurellaceae</taxon>
        <taxon>Cricetibacter</taxon>
    </lineage>
</organism>